<dbReference type="GO" id="GO:0007165">
    <property type="term" value="P:signal transduction"/>
    <property type="evidence" value="ECO:0007669"/>
    <property type="project" value="UniProtKB-KW"/>
</dbReference>
<evidence type="ECO:0000256" key="4">
    <source>
        <dbReference type="ARBA" id="ARBA00029447"/>
    </source>
</evidence>
<comment type="subcellular location">
    <subcellularLocation>
        <location evidence="1">Cell inner membrane</location>
        <topology evidence="1">Multi-pass membrane protein</topology>
    </subcellularLocation>
</comment>
<dbReference type="InterPro" id="IPR004089">
    <property type="entry name" value="MCPsignal_dom"/>
</dbReference>
<dbReference type="PROSITE" id="PS50111">
    <property type="entry name" value="CHEMOTAXIS_TRANSDUC_2"/>
    <property type="match status" value="1"/>
</dbReference>
<dbReference type="InterPro" id="IPR000727">
    <property type="entry name" value="T_SNARE_dom"/>
</dbReference>
<dbReference type="PROSITE" id="PS50192">
    <property type="entry name" value="T_SNARE"/>
    <property type="match status" value="1"/>
</dbReference>
<dbReference type="SUPFAM" id="SSF58104">
    <property type="entry name" value="Methyl-accepting chemotaxis protein (MCP) signaling domain"/>
    <property type="match status" value="1"/>
</dbReference>
<evidence type="ECO:0000256" key="3">
    <source>
        <dbReference type="ARBA" id="ARBA00023224"/>
    </source>
</evidence>
<keyword evidence="5" id="KW-0812">Transmembrane</keyword>
<keyword evidence="3" id="KW-0807">Transducer</keyword>
<dbReference type="GO" id="GO:0004888">
    <property type="term" value="F:transmembrane signaling receptor activity"/>
    <property type="evidence" value="ECO:0007669"/>
    <property type="project" value="InterPro"/>
</dbReference>
<keyword evidence="2" id="KW-0997">Cell inner membrane</keyword>
<keyword evidence="2" id="KW-1003">Cell membrane</keyword>
<evidence type="ECO:0000256" key="1">
    <source>
        <dbReference type="ARBA" id="ARBA00004429"/>
    </source>
</evidence>
<reference evidence="9" key="1">
    <citation type="submission" date="2018-06" db="EMBL/GenBank/DDBJ databases">
        <authorList>
            <person name="Zhirakovskaya E."/>
        </authorList>
    </citation>
    <scope>NUCLEOTIDE SEQUENCE</scope>
</reference>
<dbReference type="PANTHER" id="PTHR32089:SF112">
    <property type="entry name" value="LYSOZYME-LIKE PROTEIN-RELATED"/>
    <property type="match status" value="1"/>
</dbReference>
<name>A0A3B1CBL5_9ZZZZ</name>
<keyword evidence="5" id="KW-1133">Transmembrane helix</keyword>
<sequence>GARLKGRDRVAVQEGEAFLQQLNNEILQANDINISSETVFSAGSKAINAGFELYDKVLPALDKLLLSRLKQNKSEEMYSTATAVAILLTLLWLFAGFYRGVINSIQRIANGAHQLAEGDLTTQVQLQVHDEMKDIGEGFNRMALSFNEVISKLSASAEQVAASSEELSAVTSQTGQTINEQQAQTEQVATAMNEMNATVQEVAKNIDDTASAANGANQETRAGRQVVDEAVTAIQGLAGEIESAAQVIQTVEQDSDSISTVLDVIRGIAEQTNLLALNAAIEAARAGDQGRGFAVVADEVRTLAGRTQDATEEINSMIERLQSGSKKAVTVMNSSREQAQAVVEKAQHAGESLKVIATSVEKINDMSSQIASAAEEQHAVTEEINQNIVSISNMATQTSEGASQTSQSSEELARLATELQAIVQQFKVS</sequence>
<evidence type="ECO:0000259" key="7">
    <source>
        <dbReference type="PROSITE" id="PS50192"/>
    </source>
</evidence>
<evidence type="ECO:0000256" key="2">
    <source>
        <dbReference type="ARBA" id="ARBA00022519"/>
    </source>
</evidence>
<feature type="transmembrane region" description="Helical" evidence="5">
    <location>
        <begin position="77"/>
        <end position="98"/>
    </location>
</feature>
<dbReference type="EMBL" id="UOFZ01000166">
    <property type="protein sequence ID" value="VAX14227.1"/>
    <property type="molecule type" value="Genomic_DNA"/>
</dbReference>
<dbReference type="PRINTS" id="PR00260">
    <property type="entry name" value="CHEMTRNSDUCR"/>
</dbReference>
<feature type="domain" description="HAMP" evidence="8">
    <location>
        <begin position="99"/>
        <end position="151"/>
    </location>
</feature>
<feature type="non-terminal residue" evidence="9">
    <location>
        <position position="1"/>
    </location>
</feature>
<dbReference type="Gene3D" id="1.10.287.950">
    <property type="entry name" value="Methyl-accepting chemotaxis protein"/>
    <property type="match status" value="1"/>
</dbReference>
<dbReference type="FunFam" id="1.10.287.950:FF:000001">
    <property type="entry name" value="Methyl-accepting chemotaxis sensory transducer"/>
    <property type="match status" value="1"/>
</dbReference>
<dbReference type="GO" id="GO:0005886">
    <property type="term" value="C:plasma membrane"/>
    <property type="evidence" value="ECO:0007669"/>
    <property type="project" value="UniProtKB-SubCell"/>
</dbReference>
<dbReference type="CDD" id="cd06225">
    <property type="entry name" value="HAMP"/>
    <property type="match status" value="1"/>
</dbReference>
<feature type="domain" description="T-SNARE coiled-coil homology" evidence="7">
    <location>
        <begin position="343"/>
        <end position="405"/>
    </location>
</feature>
<dbReference type="PROSITE" id="PS50885">
    <property type="entry name" value="HAMP"/>
    <property type="match status" value="1"/>
</dbReference>
<evidence type="ECO:0000313" key="9">
    <source>
        <dbReference type="EMBL" id="VAX14227.1"/>
    </source>
</evidence>
<dbReference type="AlphaFoldDB" id="A0A3B1CBL5"/>
<proteinExistence type="inferred from homology"/>
<accession>A0A3B1CBL5</accession>
<evidence type="ECO:0000256" key="5">
    <source>
        <dbReference type="SAM" id="Phobius"/>
    </source>
</evidence>
<evidence type="ECO:0000259" key="8">
    <source>
        <dbReference type="PROSITE" id="PS50885"/>
    </source>
</evidence>
<keyword evidence="5" id="KW-0472">Membrane</keyword>
<dbReference type="SMART" id="SM00283">
    <property type="entry name" value="MA"/>
    <property type="match status" value="1"/>
</dbReference>
<dbReference type="GO" id="GO:0006935">
    <property type="term" value="P:chemotaxis"/>
    <property type="evidence" value="ECO:0007669"/>
    <property type="project" value="InterPro"/>
</dbReference>
<dbReference type="CDD" id="cd11386">
    <property type="entry name" value="MCP_signal"/>
    <property type="match status" value="1"/>
</dbReference>
<evidence type="ECO:0000259" key="6">
    <source>
        <dbReference type="PROSITE" id="PS50111"/>
    </source>
</evidence>
<dbReference type="Pfam" id="PF00015">
    <property type="entry name" value="MCPsignal"/>
    <property type="match status" value="1"/>
</dbReference>
<dbReference type="Pfam" id="PF00672">
    <property type="entry name" value="HAMP"/>
    <property type="match status" value="1"/>
</dbReference>
<protein>
    <submittedName>
        <fullName evidence="9">Methyl-accepting chemotaxis sensor/transducer protein</fullName>
    </submittedName>
</protein>
<feature type="domain" description="Methyl-accepting transducer" evidence="6">
    <location>
        <begin position="156"/>
        <end position="392"/>
    </location>
</feature>
<dbReference type="InterPro" id="IPR003660">
    <property type="entry name" value="HAMP_dom"/>
</dbReference>
<dbReference type="InterPro" id="IPR004090">
    <property type="entry name" value="Chemotax_Me-accpt_rcpt"/>
</dbReference>
<dbReference type="PANTHER" id="PTHR32089">
    <property type="entry name" value="METHYL-ACCEPTING CHEMOTAXIS PROTEIN MCPB"/>
    <property type="match status" value="1"/>
</dbReference>
<organism evidence="9">
    <name type="scientific">hydrothermal vent metagenome</name>
    <dbReference type="NCBI Taxonomy" id="652676"/>
    <lineage>
        <taxon>unclassified sequences</taxon>
        <taxon>metagenomes</taxon>
        <taxon>ecological metagenomes</taxon>
    </lineage>
</organism>
<gene>
    <name evidence="9" type="ORF">MNBD_GAMMA24-362</name>
</gene>
<dbReference type="SMART" id="SM00304">
    <property type="entry name" value="HAMP"/>
    <property type="match status" value="1"/>
</dbReference>
<comment type="similarity">
    <text evidence="4">Belongs to the methyl-accepting chemotaxis (MCP) protein family.</text>
</comment>